<keyword evidence="1" id="KW-1133">Transmembrane helix</keyword>
<proteinExistence type="predicted"/>
<accession>A0A0P9R420</accession>
<feature type="transmembrane region" description="Helical" evidence="1">
    <location>
        <begin position="1265"/>
        <end position="1286"/>
    </location>
</feature>
<protein>
    <submittedName>
        <fullName evidence="2">Uncharacterized protein</fullName>
    </submittedName>
</protein>
<keyword evidence="1" id="KW-0812">Transmembrane</keyword>
<evidence type="ECO:0000313" key="3">
    <source>
        <dbReference type="Proteomes" id="UP000050557"/>
    </source>
</evidence>
<evidence type="ECO:0000313" key="2">
    <source>
        <dbReference type="EMBL" id="KPX39875.1"/>
    </source>
</evidence>
<reference evidence="2 3" key="1">
    <citation type="submission" date="2015-09" db="EMBL/GenBank/DDBJ databases">
        <title>Genome announcement of multiple Pseudomonas syringae strains.</title>
        <authorList>
            <person name="Thakur S."/>
            <person name="Wang P.W."/>
            <person name="Gong Y."/>
            <person name="Weir B.S."/>
            <person name="Guttman D.S."/>
        </authorList>
    </citation>
    <scope>NUCLEOTIDE SEQUENCE [LARGE SCALE GENOMIC DNA]</scope>
    <source>
        <strain evidence="2 3">ICMP4531</strain>
    </source>
</reference>
<organism evidence="2 3">
    <name type="scientific">Pseudomonas syringae pv. helianthi</name>
    <dbReference type="NCBI Taxonomy" id="251654"/>
    <lineage>
        <taxon>Bacteria</taxon>
        <taxon>Pseudomonadati</taxon>
        <taxon>Pseudomonadota</taxon>
        <taxon>Gammaproteobacteria</taxon>
        <taxon>Pseudomonadales</taxon>
        <taxon>Pseudomonadaceae</taxon>
        <taxon>Pseudomonas</taxon>
    </lineage>
</organism>
<evidence type="ECO:0000256" key="1">
    <source>
        <dbReference type="SAM" id="Phobius"/>
    </source>
</evidence>
<dbReference type="PATRIC" id="fig|251654.3.peg.4909"/>
<keyword evidence="1" id="KW-0472">Membrane</keyword>
<dbReference type="Proteomes" id="UP000050557">
    <property type="component" value="Unassembled WGS sequence"/>
</dbReference>
<sequence length="1313" mass="142687">MAAWVSDLYLDYQESSRAPKVGSPYHMDGTQHMDSSLPPVQLKESHALALDAWDIPVKGSYTLAIAPSARTTPGDTVHITWQGFFQDGGSDEPFIGADSVVIKDQVLSWGLDPVYALFIDGGTAQISYRVEYADAQGGSVESEKQTIAIKPPPAGRLTALSIENHTGGPIDPDDYPLGLELNVEVYTDIQVGDGVLCYIKGGAGEPLVIDYLLVDQSIIDKGTLQFTVEQSWLENNKDATAVFEYQYARYGKAESSYALSILIEKAFHPLAPIIDGALPETSGTGRPHTKAPAQGYIDALSLRAGARVMIPASVELIDGDTVEVHWQGFGTSGHYIANVSDPNDERLFLIPASAVPANMDKRVNVLYRINRSAKTLITSEVFSLRIRPLPTHSYPTVQCSCTDIGKLLLNCVPESGAVVTLGKWIFMAPGQRLTIEASSWTSERLLSDFPITQTHIDQGKVTVTLSKSFLTQLGDGAPLTLNVSVSFDEGNSLTTFPALPLVLAIKQLDDHNVESNVCIQPPDDASRDYVDHATVGMSKNQLIDWMRVKPRTMGWGAILAFNRKDTNTVLLQEYINRFSTGDYLRPIEHYIATTITTGQFITGYQMDYPRLSFETANIDLERADAKLTMRVVGGTQVTFTHIPGGKEPTLISIIDPLNGPVLTLNVELVDVPGSINSAGKVVLDLSKSSDFSLSFSDFLHEQELGGLFFRELFERLPDSQRRVTISEITKHPGDVIKPAAFKLRTQAAPGSKKRNASNYGDGSVLVLVAMEGENNGGNPGADFPYLIPTDTNNSAMLLMSNKLFLEATIGEAMVRQGLIAPGDWILLPEGADVFKTLHTGSPTFRNIHYGFRYEDFQCEITLAVDKTNLEMDSGATGRVQDGRIDLALKLSDIKAVDSSIRADTWPATKNAYFNAAFNIALHCNYEIASETHVLTPVNLRVDESEIGFPVHQPPPLNDPVAERAFRSTEALLASRASGELNIVLRYVLEKLPDINVFALQSILFKSGDSIVFDDVALPGDMALFGHLGASVTHFSISPLEQVVGVGDTVEFTTDPIITGLTWSAERIAGETGYAGAISADGTYLAPLSIDGAPFIRVRITARAGNYSSSALISIVISDIAVNPVIQTCGANQERSLSAGSRGDGTLQWSLKTPSNGGALSKSDGFKSIYKAPPAAAEVPYFIDEVVVKNIQTGKERSSYLMVLNATFPLNVMRDFSYSSVTSTRLIVKTGTTVLPIEYITWEILLGSGHIENGLYTPPSPLEHNFVLILATYPLLVGLGLTGYILIPLPLFDYPEDTAPMTPEFSPAYRPHLK</sequence>
<dbReference type="EMBL" id="LJQM01000258">
    <property type="protein sequence ID" value="KPX39875.1"/>
    <property type="molecule type" value="Genomic_DNA"/>
</dbReference>
<comment type="caution">
    <text evidence="2">The sequence shown here is derived from an EMBL/GenBank/DDBJ whole genome shotgun (WGS) entry which is preliminary data.</text>
</comment>
<name>A0A0P9R420_9PSED</name>
<gene>
    <name evidence="2" type="ORF">ALO68_03719</name>
</gene>